<name>A0A7D5LB77_9EURY</name>
<accession>A0A7D5LB77</accession>
<evidence type="ECO:0000259" key="2">
    <source>
        <dbReference type="Pfam" id="PF22725"/>
    </source>
</evidence>
<feature type="domain" description="Gfo/Idh/MocA-like oxidoreductase N-terminal" evidence="1">
    <location>
        <begin position="9"/>
        <end position="122"/>
    </location>
</feature>
<dbReference type="InterPro" id="IPR055170">
    <property type="entry name" value="GFO_IDH_MocA-like_dom"/>
</dbReference>
<reference evidence="3 4" key="1">
    <citation type="submission" date="2020-06" db="EMBL/GenBank/DDBJ databases">
        <title>NJ-3-1, isolated from saline soil.</title>
        <authorList>
            <person name="Cui H.L."/>
            <person name="Shi X."/>
        </authorList>
    </citation>
    <scope>NUCLEOTIDE SEQUENCE [LARGE SCALE GENOMIC DNA]</scope>
    <source>
        <strain evidence="3 4">NJ-3-1</strain>
    </source>
</reference>
<feature type="domain" description="GFO/IDH/MocA-like oxidoreductase" evidence="2">
    <location>
        <begin position="138"/>
        <end position="271"/>
    </location>
</feature>
<dbReference type="InterPro" id="IPR051450">
    <property type="entry name" value="Gfo/Idh/MocA_Oxidoreductases"/>
</dbReference>
<dbReference type="Gene3D" id="3.40.50.720">
    <property type="entry name" value="NAD(P)-binding Rossmann-like Domain"/>
    <property type="match status" value="1"/>
</dbReference>
<evidence type="ECO:0000313" key="4">
    <source>
        <dbReference type="Proteomes" id="UP000509626"/>
    </source>
</evidence>
<dbReference type="InterPro" id="IPR036291">
    <property type="entry name" value="NAD(P)-bd_dom_sf"/>
</dbReference>
<dbReference type="SUPFAM" id="SSF55347">
    <property type="entry name" value="Glyceraldehyde-3-phosphate dehydrogenase-like, C-terminal domain"/>
    <property type="match status" value="1"/>
</dbReference>
<dbReference type="KEGG" id="halu:HUG12_13225"/>
<protein>
    <submittedName>
        <fullName evidence="3">Gfo/Idh/MocA family oxidoreductase</fullName>
    </submittedName>
</protein>
<sequence>MTNVTDVPVGIIGLGGIGNYHAERLIRQGGNLVGGMDVDPEARRRFADAHGVETFDDAEGLYEVADAVLVTTPNSFHEKYAVSALEAGLDVLLEKPLAHSLESAEIIARTARTAPGFCMVGFNNRFSAAAEVLTHYREEGRFGEIRHVEANFIRQRGIPGRGSWFTTDEVSGGGALVDIGVHAIDLGLHFMDFPEIAEVSGVARSQFGGRDDYAYVEMWGDDEGPAGFDVDDSVSAFVRSTEGHTLSLEAAWATNRPACNDFYVRGTEGGAHFDRGTGELTLYESGTGGTNHLSETSVSTRELDTHEAEQAAFLEAVATGEPPARNTVDQALTVQRVVDGIYRSDETGRAVQLGSEPVAHVGEPAEAAQVD</sequence>
<keyword evidence="4" id="KW-1185">Reference proteome</keyword>
<dbReference type="GO" id="GO:0000166">
    <property type="term" value="F:nucleotide binding"/>
    <property type="evidence" value="ECO:0007669"/>
    <property type="project" value="InterPro"/>
</dbReference>
<dbReference type="EMBL" id="CP058579">
    <property type="protein sequence ID" value="QLG62633.1"/>
    <property type="molecule type" value="Genomic_DNA"/>
</dbReference>
<dbReference type="Pfam" id="PF01408">
    <property type="entry name" value="GFO_IDH_MocA"/>
    <property type="match status" value="1"/>
</dbReference>
<dbReference type="Proteomes" id="UP000509626">
    <property type="component" value="Chromosome"/>
</dbReference>
<proteinExistence type="predicted"/>
<organism evidence="3 4">
    <name type="scientific">Halorarum salinum</name>
    <dbReference type="NCBI Taxonomy" id="2743089"/>
    <lineage>
        <taxon>Archaea</taxon>
        <taxon>Methanobacteriati</taxon>
        <taxon>Methanobacteriota</taxon>
        <taxon>Stenosarchaea group</taxon>
        <taxon>Halobacteria</taxon>
        <taxon>Halobacteriales</taxon>
        <taxon>Haloferacaceae</taxon>
        <taxon>Halorarum</taxon>
    </lineage>
</organism>
<dbReference type="OrthoDB" id="226094at2157"/>
<evidence type="ECO:0000259" key="1">
    <source>
        <dbReference type="Pfam" id="PF01408"/>
    </source>
</evidence>
<dbReference type="AlphaFoldDB" id="A0A7D5LB77"/>
<dbReference type="RefSeq" id="WP_179269218.1">
    <property type="nucleotide sequence ID" value="NZ_CP058579.1"/>
</dbReference>
<dbReference type="PANTHER" id="PTHR43377:SF1">
    <property type="entry name" value="BILIVERDIN REDUCTASE A"/>
    <property type="match status" value="1"/>
</dbReference>
<dbReference type="PANTHER" id="PTHR43377">
    <property type="entry name" value="BILIVERDIN REDUCTASE A"/>
    <property type="match status" value="1"/>
</dbReference>
<dbReference type="InterPro" id="IPR000683">
    <property type="entry name" value="Gfo/Idh/MocA-like_OxRdtase_N"/>
</dbReference>
<dbReference type="Pfam" id="PF22725">
    <property type="entry name" value="GFO_IDH_MocA_C3"/>
    <property type="match status" value="1"/>
</dbReference>
<evidence type="ECO:0000313" key="3">
    <source>
        <dbReference type="EMBL" id="QLG62633.1"/>
    </source>
</evidence>
<dbReference type="SUPFAM" id="SSF51735">
    <property type="entry name" value="NAD(P)-binding Rossmann-fold domains"/>
    <property type="match status" value="1"/>
</dbReference>
<gene>
    <name evidence="3" type="ORF">HUG12_13225</name>
</gene>
<dbReference type="GeneID" id="56038438"/>
<dbReference type="Gene3D" id="3.30.360.10">
    <property type="entry name" value="Dihydrodipicolinate Reductase, domain 2"/>
    <property type="match status" value="1"/>
</dbReference>